<keyword evidence="3" id="KW-1185">Reference proteome</keyword>
<organism evidence="2 3">
    <name type="scientific">Colletotrichum orbiculare (strain 104-T / ATCC 96160 / CBS 514.97 / LARS 414 / MAFF 240422)</name>
    <name type="common">Cucumber anthracnose fungus</name>
    <name type="synonym">Colletotrichum lagenarium</name>
    <dbReference type="NCBI Taxonomy" id="1213857"/>
    <lineage>
        <taxon>Eukaryota</taxon>
        <taxon>Fungi</taxon>
        <taxon>Dikarya</taxon>
        <taxon>Ascomycota</taxon>
        <taxon>Pezizomycotina</taxon>
        <taxon>Sordariomycetes</taxon>
        <taxon>Hypocreomycetidae</taxon>
        <taxon>Glomerellales</taxon>
        <taxon>Glomerellaceae</taxon>
        <taxon>Colletotrichum</taxon>
        <taxon>Colletotrichum orbiculare species complex</taxon>
    </lineage>
</organism>
<evidence type="ECO:0000313" key="2">
    <source>
        <dbReference type="EMBL" id="TDZ20823.1"/>
    </source>
</evidence>
<gene>
    <name evidence="2" type="ORF">Cob_v006216</name>
</gene>
<proteinExistence type="predicted"/>
<evidence type="ECO:0000313" key="3">
    <source>
        <dbReference type="Proteomes" id="UP000014480"/>
    </source>
</evidence>
<sequence length="78" mass="8225">MKRRVSKRCLRDPADSNAKVGCAGPGRTILPSSYKSRGSLFSPVFSSRTRRGAKTRGSASTTSAACALLAHEHPPPGL</sequence>
<protein>
    <submittedName>
        <fullName evidence="2">Uncharacterized protein</fullName>
    </submittedName>
</protein>
<reference evidence="3" key="1">
    <citation type="journal article" date="2013" name="New Phytol.">
        <title>Comparative genomic and transcriptomic analyses reveal the hemibiotrophic stage shift of Colletotrichum fungi.</title>
        <authorList>
            <person name="Gan P."/>
            <person name="Ikeda K."/>
            <person name="Irieda H."/>
            <person name="Narusaka M."/>
            <person name="O'Connell R.J."/>
            <person name="Narusaka Y."/>
            <person name="Takano Y."/>
            <person name="Kubo Y."/>
            <person name="Shirasu K."/>
        </authorList>
    </citation>
    <scope>NUCLEOTIDE SEQUENCE [LARGE SCALE GENOMIC DNA]</scope>
    <source>
        <strain evidence="3">104-T / ATCC 96160 / CBS 514.97 / LARS 414 / MAFF 240422</strain>
    </source>
</reference>
<evidence type="ECO:0000256" key="1">
    <source>
        <dbReference type="SAM" id="MobiDB-lite"/>
    </source>
</evidence>
<dbReference type="EMBL" id="AMCV02000016">
    <property type="protein sequence ID" value="TDZ20823.1"/>
    <property type="molecule type" value="Genomic_DNA"/>
</dbReference>
<feature type="region of interest" description="Disordered" evidence="1">
    <location>
        <begin position="1"/>
        <end position="40"/>
    </location>
</feature>
<dbReference type="Proteomes" id="UP000014480">
    <property type="component" value="Unassembled WGS sequence"/>
</dbReference>
<name>A0A484FSC0_COLOR</name>
<accession>A0A484FSC0</accession>
<comment type="caution">
    <text evidence="2">The sequence shown here is derived from an EMBL/GenBank/DDBJ whole genome shotgun (WGS) entry which is preliminary data.</text>
</comment>
<dbReference type="AlphaFoldDB" id="A0A484FSC0"/>
<reference evidence="3" key="2">
    <citation type="journal article" date="2019" name="Mol. Plant Microbe Interact.">
        <title>Genome sequence resources for four phytopathogenic fungi from the Colletotrichum orbiculare species complex.</title>
        <authorList>
            <person name="Gan P."/>
            <person name="Tsushima A."/>
            <person name="Narusaka M."/>
            <person name="Narusaka Y."/>
            <person name="Takano Y."/>
            <person name="Kubo Y."/>
            <person name="Shirasu K."/>
        </authorList>
    </citation>
    <scope>GENOME REANNOTATION</scope>
    <source>
        <strain evidence="3">104-T / ATCC 96160 / CBS 514.97 / LARS 414 / MAFF 240422</strain>
    </source>
</reference>